<evidence type="ECO:0000313" key="2">
    <source>
        <dbReference type="Proteomes" id="UP000000600"/>
    </source>
</evidence>
<dbReference type="GeneID" id="5024138"/>
<gene>
    <name evidence="1" type="ORF">GSPATT00000667001</name>
</gene>
<keyword evidence="2" id="KW-1185">Reference proteome</keyword>
<dbReference type="OMA" id="RIYYQAY"/>
<proteinExistence type="predicted"/>
<dbReference type="HOGENOM" id="CLU_744874_0_0_1"/>
<dbReference type="RefSeq" id="XP_001438353.1">
    <property type="nucleotide sequence ID" value="XM_001438316.1"/>
</dbReference>
<organism evidence="1 2">
    <name type="scientific">Paramecium tetraurelia</name>
    <dbReference type="NCBI Taxonomy" id="5888"/>
    <lineage>
        <taxon>Eukaryota</taxon>
        <taxon>Sar</taxon>
        <taxon>Alveolata</taxon>
        <taxon>Ciliophora</taxon>
        <taxon>Intramacronucleata</taxon>
        <taxon>Oligohymenophorea</taxon>
        <taxon>Peniculida</taxon>
        <taxon>Parameciidae</taxon>
        <taxon>Paramecium</taxon>
    </lineage>
</organism>
<dbReference type="EMBL" id="CT868096">
    <property type="protein sequence ID" value="CAK70956.1"/>
    <property type="molecule type" value="Genomic_DNA"/>
</dbReference>
<evidence type="ECO:0000313" key="1">
    <source>
        <dbReference type="EMBL" id="CAK70956.1"/>
    </source>
</evidence>
<accession>A0CJI9</accession>
<dbReference type="InParanoid" id="A0CJI9"/>
<sequence length="372" mass="44810">MLQFRGFIIFDLKRSVFFFEMRRDIELDSEWFNLQKEIRKKLIDQDVLEDKVLEMSSAYGKVRGKFDDFQKRFLILIASNQVENIYLAELLNEIFAILIIQEHYNKFFKEELESQAFFDVEKKISEKEYYLNQTCYSKHAVPSLFQQIQLYKELSSSNDLDQLLDEKQYQDSQSQKQIIFKGFTIFDTNRQCFYMLIKRGFANDNQWRMQRMQIQQFLLQRSKTPLQHFFWNSEMGQFLFEYDIQASKQINYVENYFILITNSTAAQHPQQLLLQKLKTLVQRIPNYQKLNKPELENNLKQQLIGVMEAEERIYYQAYYPNCIEKEKKINRKIIKQRGLTEISFKNDGVMGGDEFSLTDYLSQRDKFVTDLF</sequence>
<dbReference type="OrthoDB" id="301729at2759"/>
<reference evidence="1 2" key="1">
    <citation type="journal article" date="2006" name="Nature">
        <title>Global trends of whole-genome duplications revealed by the ciliate Paramecium tetraurelia.</title>
        <authorList>
            <consortium name="Genoscope"/>
            <person name="Aury J.-M."/>
            <person name="Jaillon O."/>
            <person name="Duret L."/>
            <person name="Noel B."/>
            <person name="Jubin C."/>
            <person name="Porcel B.M."/>
            <person name="Segurens B."/>
            <person name="Daubin V."/>
            <person name="Anthouard V."/>
            <person name="Aiach N."/>
            <person name="Arnaiz O."/>
            <person name="Billaut A."/>
            <person name="Beisson J."/>
            <person name="Blanc I."/>
            <person name="Bouhouche K."/>
            <person name="Camara F."/>
            <person name="Duharcourt S."/>
            <person name="Guigo R."/>
            <person name="Gogendeau D."/>
            <person name="Katinka M."/>
            <person name="Keller A.-M."/>
            <person name="Kissmehl R."/>
            <person name="Klotz C."/>
            <person name="Koll F."/>
            <person name="Le Moue A."/>
            <person name="Lepere C."/>
            <person name="Malinsky S."/>
            <person name="Nowacki M."/>
            <person name="Nowak J.K."/>
            <person name="Plattner H."/>
            <person name="Poulain J."/>
            <person name="Ruiz F."/>
            <person name="Serrano V."/>
            <person name="Zagulski M."/>
            <person name="Dessen P."/>
            <person name="Betermier M."/>
            <person name="Weissenbach J."/>
            <person name="Scarpelli C."/>
            <person name="Schachter V."/>
            <person name="Sperling L."/>
            <person name="Meyer E."/>
            <person name="Cohen J."/>
            <person name="Wincker P."/>
        </authorList>
    </citation>
    <scope>NUCLEOTIDE SEQUENCE [LARGE SCALE GENOMIC DNA]</scope>
    <source>
        <strain evidence="1 2">Stock d4-2</strain>
    </source>
</reference>
<dbReference type="KEGG" id="ptm:GSPATT00000667001"/>
<dbReference type="AlphaFoldDB" id="A0CJI9"/>
<dbReference type="Proteomes" id="UP000000600">
    <property type="component" value="Unassembled WGS sequence"/>
</dbReference>
<protein>
    <submittedName>
        <fullName evidence="1">Uncharacterized protein</fullName>
    </submittedName>
</protein>
<name>A0CJI9_PARTE</name>